<feature type="transmembrane region" description="Helical" evidence="1">
    <location>
        <begin position="188"/>
        <end position="208"/>
    </location>
</feature>
<feature type="transmembrane region" description="Helical" evidence="1">
    <location>
        <begin position="353"/>
        <end position="373"/>
    </location>
</feature>
<sequence>MSSHSLQVDTETGLSAATARSDHLRPWLPLIFAATTYLALIIKGDLLVDSDIYWHIVVGQWIIDHRAVPYADPFSFTMPGASWITSAWLAEVIYFAAFKLAGWPGPAMLAALSASSAIFLLTRLLLKKLPNVPVMIMVAGAIAMAAIHTMARPHVLTFPLMVLWANALIEASEQRRAPSLWYIPLMTLWANLHGSFTMGLALTGPFALEAIWTADKSARVTVAVQWLRFGGFALAAACITPYGPESILVTLRLFQLGPILSKISEWQPLDFSETNAVTVCLIAGAGYALYSGLKLPPIRVAALLAVVWQTLAHVRYVDVFALVAPFFIAGPLGQQLSWPELQHRRKVVQPARTAFVAAIAALVVATGVVLATVEHSLPRVPRVAVEKLRELKASRILNEYYFCGYLIFEGIPTFIDSRAELYGSAFLTRYYLALSLRDVPDFVKLLDEYKIDATLLAPSTRAAGLLDLLPDWERAYADDVAVVHVRRARP</sequence>
<feature type="transmembrane region" description="Helical" evidence="1">
    <location>
        <begin position="274"/>
        <end position="293"/>
    </location>
</feature>
<evidence type="ECO:0008006" key="4">
    <source>
        <dbReference type="Google" id="ProtNLM"/>
    </source>
</evidence>
<comment type="caution">
    <text evidence="2">The sequence shown here is derived from an EMBL/GenBank/DDBJ whole genome shotgun (WGS) entry which is preliminary data.</text>
</comment>
<evidence type="ECO:0000313" key="2">
    <source>
        <dbReference type="EMBL" id="VIO72264.1"/>
    </source>
</evidence>
<keyword evidence="1" id="KW-1133">Transmembrane helix</keyword>
<dbReference type="EMBL" id="CAADFC020000015">
    <property type="protein sequence ID" value="VIO72264.1"/>
    <property type="molecule type" value="Genomic_DNA"/>
</dbReference>
<feature type="transmembrane region" description="Helical" evidence="1">
    <location>
        <begin position="27"/>
        <end position="46"/>
    </location>
</feature>
<feature type="transmembrane region" description="Helical" evidence="1">
    <location>
        <begin position="133"/>
        <end position="151"/>
    </location>
</feature>
<gene>
    <name evidence="2" type="ORF">CI1B_39080</name>
</gene>
<feature type="transmembrane region" description="Helical" evidence="1">
    <location>
        <begin position="229"/>
        <end position="254"/>
    </location>
</feature>
<reference evidence="2" key="1">
    <citation type="submission" date="2019-02" db="EMBL/GenBank/DDBJ databases">
        <authorList>
            <person name="Pothier F.J."/>
        </authorList>
    </citation>
    <scope>NUCLEOTIDE SEQUENCE</scope>
    <source>
        <strain evidence="2">CI-1B</strain>
    </source>
</reference>
<keyword evidence="1" id="KW-0472">Membrane</keyword>
<feature type="transmembrane region" description="Helical" evidence="1">
    <location>
        <begin position="314"/>
        <end position="333"/>
    </location>
</feature>
<name>A0A508TDW3_9BRAD</name>
<proteinExistence type="predicted"/>
<evidence type="ECO:0000313" key="3">
    <source>
        <dbReference type="Proteomes" id="UP000328092"/>
    </source>
</evidence>
<feature type="transmembrane region" description="Helical" evidence="1">
    <location>
        <begin position="107"/>
        <end position="126"/>
    </location>
</feature>
<dbReference type="Proteomes" id="UP000328092">
    <property type="component" value="Unassembled WGS sequence"/>
</dbReference>
<accession>A0A508TDW3</accession>
<organism evidence="2 3">
    <name type="scientific">Bradyrhizobium ivorense</name>
    <dbReference type="NCBI Taxonomy" id="2511166"/>
    <lineage>
        <taxon>Bacteria</taxon>
        <taxon>Pseudomonadati</taxon>
        <taxon>Pseudomonadota</taxon>
        <taxon>Alphaproteobacteria</taxon>
        <taxon>Hyphomicrobiales</taxon>
        <taxon>Nitrobacteraceae</taxon>
        <taxon>Bradyrhizobium</taxon>
    </lineage>
</organism>
<evidence type="ECO:0000256" key="1">
    <source>
        <dbReference type="SAM" id="Phobius"/>
    </source>
</evidence>
<dbReference type="AlphaFoldDB" id="A0A508TDW3"/>
<keyword evidence="3" id="KW-1185">Reference proteome</keyword>
<dbReference type="RefSeq" id="WP_244626604.1">
    <property type="nucleotide sequence ID" value="NZ_CAADFC020000015.1"/>
</dbReference>
<keyword evidence="1" id="KW-0812">Transmembrane</keyword>
<protein>
    <recommendedName>
        <fullName evidence="4">Glycosyltransferase RgtA/B/C/D-like domain-containing protein</fullName>
    </recommendedName>
</protein>